<comment type="subcellular location">
    <subcellularLocation>
        <location evidence="1">Membrane</location>
        <topology evidence="1">Multi-pass membrane protein</topology>
    </subcellularLocation>
</comment>
<evidence type="ECO:0000256" key="2">
    <source>
        <dbReference type="ARBA" id="ARBA00022692"/>
    </source>
</evidence>
<proteinExistence type="predicted"/>
<feature type="compositionally biased region" description="Basic and acidic residues" evidence="5">
    <location>
        <begin position="548"/>
        <end position="557"/>
    </location>
</feature>
<feature type="transmembrane region" description="Helical" evidence="6">
    <location>
        <begin position="123"/>
        <end position="144"/>
    </location>
</feature>
<dbReference type="SUPFAM" id="SSF103481">
    <property type="entry name" value="Multidrug resistance efflux transporter EmrE"/>
    <property type="match status" value="1"/>
</dbReference>
<gene>
    <name evidence="7" type="ORF">BDN70DRAFT_876214</name>
</gene>
<accession>A0A9P6CW81</accession>
<feature type="transmembrane region" description="Helical" evidence="6">
    <location>
        <begin position="264"/>
        <end position="287"/>
    </location>
</feature>
<feature type="transmembrane region" description="Helical" evidence="6">
    <location>
        <begin position="63"/>
        <end position="82"/>
    </location>
</feature>
<feature type="compositionally biased region" description="Acidic residues" evidence="5">
    <location>
        <begin position="450"/>
        <end position="461"/>
    </location>
</feature>
<evidence type="ECO:0000256" key="6">
    <source>
        <dbReference type="SAM" id="Phobius"/>
    </source>
</evidence>
<evidence type="ECO:0008006" key="9">
    <source>
        <dbReference type="Google" id="ProtNLM"/>
    </source>
</evidence>
<keyword evidence="4 6" id="KW-0472">Membrane</keyword>
<evidence type="ECO:0000313" key="8">
    <source>
        <dbReference type="Proteomes" id="UP000807469"/>
    </source>
</evidence>
<dbReference type="GO" id="GO:0015095">
    <property type="term" value="F:magnesium ion transmembrane transporter activity"/>
    <property type="evidence" value="ECO:0007669"/>
    <property type="project" value="InterPro"/>
</dbReference>
<dbReference type="PANTHER" id="PTHR12570">
    <property type="match status" value="1"/>
</dbReference>
<feature type="transmembrane region" description="Helical" evidence="6">
    <location>
        <begin position="20"/>
        <end position="43"/>
    </location>
</feature>
<feature type="transmembrane region" description="Helical" evidence="6">
    <location>
        <begin position="341"/>
        <end position="361"/>
    </location>
</feature>
<reference evidence="7" key="1">
    <citation type="submission" date="2020-11" db="EMBL/GenBank/DDBJ databases">
        <authorList>
            <consortium name="DOE Joint Genome Institute"/>
            <person name="Ahrendt S."/>
            <person name="Riley R."/>
            <person name="Andreopoulos W."/>
            <person name="Labutti K."/>
            <person name="Pangilinan J."/>
            <person name="Ruiz-Duenas F.J."/>
            <person name="Barrasa J.M."/>
            <person name="Sanchez-Garcia M."/>
            <person name="Camarero S."/>
            <person name="Miyauchi S."/>
            <person name="Serrano A."/>
            <person name="Linde D."/>
            <person name="Babiker R."/>
            <person name="Drula E."/>
            <person name="Ayuso-Fernandez I."/>
            <person name="Pacheco R."/>
            <person name="Padilla G."/>
            <person name="Ferreira P."/>
            <person name="Barriuso J."/>
            <person name="Kellner H."/>
            <person name="Castanera R."/>
            <person name="Alfaro M."/>
            <person name="Ramirez L."/>
            <person name="Pisabarro A.G."/>
            <person name="Kuo A."/>
            <person name="Tritt A."/>
            <person name="Lipzen A."/>
            <person name="He G."/>
            <person name="Yan M."/>
            <person name="Ng V."/>
            <person name="Cullen D."/>
            <person name="Martin F."/>
            <person name="Rosso M.-N."/>
            <person name="Henrissat B."/>
            <person name="Hibbett D."/>
            <person name="Martinez A.T."/>
            <person name="Grigoriev I.V."/>
        </authorList>
    </citation>
    <scope>NUCLEOTIDE SEQUENCE</scope>
    <source>
        <strain evidence="7">CIRM-BRFM 674</strain>
    </source>
</reference>
<evidence type="ECO:0000313" key="7">
    <source>
        <dbReference type="EMBL" id="KAF9481552.1"/>
    </source>
</evidence>
<organism evidence="7 8">
    <name type="scientific">Pholiota conissans</name>
    <dbReference type="NCBI Taxonomy" id="109636"/>
    <lineage>
        <taxon>Eukaryota</taxon>
        <taxon>Fungi</taxon>
        <taxon>Dikarya</taxon>
        <taxon>Basidiomycota</taxon>
        <taxon>Agaricomycotina</taxon>
        <taxon>Agaricomycetes</taxon>
        <taxon>Agaricomycetidae</taxon>
        <taxon>Agaricales</taxon>
        <taxon>Agaricineae</taxon>
        <taxon>Strophariaceae</taxon>
        <taxon>Pholiota</taxon>
    </lineage>
</organism>
<keyword evidence="3 6" id="KW-1133">Transmembrane helix</keyword>
<feature type="compositionally biased region" description="Polar residues" evidence="5">
    <location>
        <begin position="489"/>
        <end position="498"/>
    </location>
</feature>
<dbReference type="EMBL" id="MU155177">
    <property type="protein sequence ID" value="KAF9481552.1"/>
    <property type="molecule type" value="Genomic_DNA"/>
</dbReference>
<dbReference type="PANTHER" id="PTHR12570:SF82">
    <property type="entry name" value="NIPA-LIKE PROTEIN 3"/>
    <property type="match status" value="1"/>
</dbReference>
<feature type="region of interest" description="Disordered" evidence="5">
    <location>
        <begin position="450"/>
        <end position="557"/>
    </location>
</feature>
<evidence type="ECO:0000256" key="3">
    <source>
        <dbReference type="ARBA" id="ARBA00022989"/>
    </source>
</evidence>
<comment type="caution">
    <text evidence="7">The sequence shown here is derived from an EMBL/GenBank/DDBJ whole genome shotgun (WGS) entry which is preliminary data.</text>
</comment>
<dbReference type="InterPro" id="IPR037185">
    <property type="entry name" value="EmrE-like"/>
</dbReference>
<dbReference type="GO" id="GO:0016020">
    <property type="term" value="C:membrane"/>
    <property type="evidence" value="ECO:0007669"/>
    <property type="project" value="UniProtKB-SubCell"/>
</dbReference>
<feature type="compositionally biased region" description="Basic and acidic residues" evidence="5">
    <location>
        <begin position="526"/>
        <end position="540"/>
    </location>
</feature>
<evidence type="ECO:0000256" key="5">
    <source>
        <dbReference type="SAM" id="MobiDB-lite"/>
    </source>
</evidence>
<name>A0A9P6CW81_9AGAR</name>
<keyword evidence="2 6" id="KW-0812">Transmembrane</keyword>
<dbReference type="OrthoDB" id="165382at2759"/>
<sequence>MASTAPTTPDSVPAVRVNPIVSFIIGLGIIILASVLNAAGLNLTKLDHVRTSAIPKASRKRDWMRPLWLLGMLLYILSQLIGSTLALEYMRAEYVAPLGSTSLVFNFLFARFLVGTPVTKTDIYGTIVVILGVIGIVAFGSINSGLTSETDVAHITYLWRRGGWLGYFFAMSFALIFVLVFTYRLDWVLAQRAELAAVPFSAARPQARPSTGLPSPVNATKRRRSWTGMVLSVFFVIKYAWEMFIALVTDQLELWAAPKDDKQVAWTLGIGWACCGGGLAGGCLVFAKATVKLLSGSLSHENPGNQFGHAAPIFTIILLVTTAVLQIICLNRGLKIYDSTLVVPVFYGVYTATGWLDSLIFNDEVQAYKGWTLFLIFVSIIVLISGVVLLTHKKPEPVTGKVKSTAPRRRRQRKGAKGAPGTENGNGNIDGDPEVHGGESDVLWAVGEVSDEDDDEGQDDDIDHHQHPIHNKAESTQVVAAPHQPMSRRGSNSRTSEYTGLVARSEDVEDEDEDGWVKDTVTSGIDDERRHRRSMDPFRDVDEDAHELDEVVGRQKR</sequence>
<feature type="transmembrane region" description="Helical" evidence="6">
    <location>
        <begin position="373"/>
        <end position="391"/>
    </location>
</feature>
<protein>
    <recommendedName>
        <fullName evidence="9">Magnesium transporter</fullName>
    </recommendedName>
</protein>
<dbReference type="Proteomes" id="UP000807469">
    <property type="component" value="Unassembled WGS sequence"/>
</dbReference>
<keyword evidence="8" id="KW-1185">Reference proteome</keyword>
<feature type="transmembrane region" description="Helical" evidence="6">
    <location>
        <begin position="94"/>
        <end position="114"/>
    </location>
</feature>
<dbReference type="Gene3D" id="1.10.3730.20">
    <property type="match status" value="1"/>
</dbReference>
<dbReference type="AlphaFoldDB" id="A0A9P6CW81"/>
<dbReference type="InterPro" id="IPR008521">
    <property type="entry name" value="Mg_trans_NIPA"/>
</dbReference>
<feature type="transmembrane region" description="Helical" evidence="6">
    <location>
        <begin position="307"/>
        <end position="329"/>
    </location>
</feature>
<evidence type="ECO:0000256" key="1">
    <source>
        <dbReference type="ARBA" id="ARBA00004141"/>
    </source>
</evidence>
<evidence type="ECO:0000256" key="4">
    <source>
        <dbReference type="ARBA" id="ARBA00023136"/>
    </source>
</evidence>
<dbReference type="Pfam" id="PF05653">
    <property type="entry name" value="Mg_trans_NIPA"/>
    <property type="match status" value="2"/>
</dbReference>
<feature type="compositionally biased region" description="Basic residues" evidence="5">
    <location>
        <begin position="406"/>
        <end position="416"/>
    </location>
</feature>
<feature type="region of interest" description="Disordered" evidence="5">
    <location>
        <begin position="397"/>
        <end position="438"/>
    </location>
</feature>
<feature type="transmembrane region" description="Helical" evidence="6">
    <location>
        <begin position="164"/>
        <end position="183"/>
    </location>
</feature>